<dbReference type="EMBL" id="UZAL01037254">
    <property type="protein sequence ID" value="VDP71466.1"/>
    <property type="molecule type" value="Genomic_DNA"/>
</dbReference>
<protein>
    <submittedName>
        <fullName evidence="1">Uncharacterized protein</fullName>
    </submittedName>
</protein>
<organism evidence="1 2">
    <name type="scientific">Schistosoma mattheei</name>
    <dbReference type="NCBI Taxonomy" id="31246"/>
    <lineage>
        <taxon>Eukaryota</taxon>
        <taxon>Metazoa</taxon>
        <taxon>Spiralia</taxon>
        <taxon>Lophotrochozoa</taxon>
        <taxon>Platyhelminthes</taxon>
        <taxon>Trematoda</taxon>
        <taxon>Digenea</taxon>
        <taxon>Strigeidida</taxon>
        <taxon>Schistosomatoidea</taxon>
        <taxon>Schistosomatidae</taxon>
        <taxon>Schistosoma</taxon>
    </lineage>
</organism>
<name>A0A183PQ58_9TREM</name>
<evidence type="ECO:0000313" key="2">
    <source>
        <dbReference type="Proteomes" id="UP000269396"/>
    </source>
</evidence>
<evidence type="ECO:0000313" key="1">
    <source>
        <dbReference type="EMBL" id="VDP71466.1"/>
    </source>
</evidence>
<proteinExistence type="predicted"/>
<accession>A0A183PQ58</accession>
<reference evidence="1 2" key="1">
    <citation type="submission" date="2018-11" db="EMBL/GenBank/DDBJ databases">
        <authorList>
            <consortium name="Pathogen Informatics"/>
        </authorList>
    </citation>
    <scope>NUCLEOTIDE SEQUENCE [LARGE SCALE GENOMIC DNA]</scope>
    <source>
        <strain>Denwood</strain>
        <strain evidence="2">Zambia</strain>
    </source>
</reference>
<keyword evidence="2" id="KW-1185">Reference proteome</keyword>
<gene>
    <name evidence="1" type="ORF">SMTD_LOCUS16493</name>
</gene>
<sequence>MTQLLFTFISYLFKPAKVCVVSNNEKEENIVKFNPQINGNRLIPSKENRGVFVSSEVKTPKPVDVKPLQLIHGGQSSTQKNKKINFHKIEYRWLLQNKCYPYSGLR</sequence>
<dbReference type="Proteomes" id="UP000269396">
    <property type="component" value="Unassembled WGS sequence"/>
</dbReference>
<dbReference type="AlphaFoldDB" id="A0A183PQ58"/>